<dbReference type="PANTHER" id="PTHR33154">
    <property type="entry name" value="TRANSCRIPTIONAL REGULATOR, ARSR FAMILY"/>
    <property type="match status" value="1"/>
</dbReference>
<dbReference type="GO" id="GO:0003677">
    <property type="term" value="F:DNA binding"/>
    <property type="evidence" value="ECO:0007669"/>
    <property type="project" value="UniProtKB-KW"/>
</dbReference>
<dbReference type="CDD" id="cd00090">
    <property type="entry name" value="HTH_ARSR"/>
    <property type="match status" value="1"/>
</dbReference>
<keyword evidence="3" id="KW-0804">Transcription</keyword>
<dbReference type="GO" id="GO:0003700">
    <property type="term" value="F:DNA-binding transcription factor activity"/>
    <property type="evidence" value="ECO:0007669"/>
    <property type="project" value="InterPro"/>
</dbReference>
<evidence type="ECO:0000256" key="3">
    <source>
        <dbReference type="ARBA" id="ARBA00023163"/>
    </source>
</evidence>
<dbReference type="Gene3D" id="1.10.10.10">
    <property type="entry name" value="Winged helix-like DNA-binding domain superfamily/Winged helix DNA-binding domain"/>
    <property type="match status" value="1"/>
</dbReference>
<reference evidence="7" key="1">
    <citation type="submission" date="2016-12" db="EMBL/GenBank/DDBJ databases">
        <authorList>
            <person name="Herbold C."/>
        </authorList>
    </citation>
    <scope>NUCLEOTIDE SEQUENCE [LARGE SCALE GENOMIC DNA]</scope>
</reference>
<dbReference type="InterPro" id="IPR036390">
    <property type="entry name" value="WH_DNA-bd_sf"/>
</dbReference>
<name>A0A2H1EIE7_9ARCH</name>
<evidence type="ECO:0000256" key="2">
    <source>
        <dbReference type="ARBA" id="ARBA00023125"/>
    </source>
</evidence>
<dbReference type="RefSeq" id="WP_101010718.1">
    <property type="nucleotide sequence ID" value="NZ_FRFC01000005.1"/>
</dbReference>
<protein>
    <submittedName>
        <fullName evidence="6">Putative transcriptional regulatory protein arsR family</fullName>
    </submittedName>
</protein>
<evidence type="ECO:0000313" key="7">
    <source>
        <dbReference type="Proteomes" id="UP000232412"/>
    </source>
</evidence>
<gene>
    <name evidence="6" type="ORF">NSIN_40115</name>
</gene>
<keyword evidence="7" id="KW-1185">Reference proteome</keyword>
<dbReference type="InterPro" id="IPR036388">
    <property type="entry name" value="WH-like_DNA-bd_sf"/>
</dbReference>
<evidence type="ECO:0000256" key="1">
    <source>
        <dbReference type="ARBA" id="ARBA00023015"/>
    </source>
</evidence>
<dbReference type="SUPFAM" id="SSF46785">
    <property type="entry name" value="Winged helix' DNA-binding domain"/>
    <property type="match status" value="1"/>
</dbReference>
<dbReference type="EMBL" id="FRFC01000005">
    <property type="protein sequence ID" value="SHO47506.1"/>
    <property type="molecule type" value="Genomic_DNA"/>
</dbReference>
<dbReference type="Pfam" id="PF12840">
    <property type="entry name" value="HTH_20"/>
    <property type="match status" value="1"/>
</dbReference>
<dbReference type="InterPro" id="IPR051081">
    <property type="entry name" value="HTH_MetalResp_TranReg"/>
</dbReference>
<dbReference type="AlphaFoldDB" id="A0A2H1EIE7"/>
<dbReference type="OrthoDB" id="9623at2157"/>
<keyword evidence="2" id="KW-0238">DNA-binding</keyword>
<dbReference type="PANTHER" id="PTHR33154:SF33">
    <property type="entry name" value="TRANSCRIPTIONAL REPRESSOR SDPR"/>
    <property type="match status" value="1"/>
</dbReference>
<dbReference type="Proteomes" id="UP000232412">
    <property type="component" value="Unassembled WGS sequence"/>
</dbReference>
<accession>A0A2H1EIE7</accession>
<organism evidence="6 7">
    <name type="scientific">Nitrosotalea sinensis</name>
    <dbReference type="NCBI Taxonomy" id="1499975"/>
    <lineage>
        <taxon>Archaea</taxon>
        <taxon>Nitrososphaerota</taxon>
        <taxon>Nitrososphaeria</taxon>
        <taxon>Nitrosotaleales</taxon>
        <taxon>Nitrosotaleaceae</taxon>
        <taxon>Nitrosotalea</taxon>
    </lineage>
</organism>
<sequence length="226" mass="26212">MKNKIDSIFHILGNKTRRDILFALSDEPMYFNQVSKKIGIGQQAMLRHMQALVDTGFVRTYGEKSDFGAPDRKYYRLESSFNLSISLSEDEFTIDYNEEKIPSDKIEILSNKKFKQISDDPSNALGTLRKYLTEIDNDIQNLQSEINNLKAIRQMLLQKVHQIGQDNFIHLERKIIYKMMKENPTSVTELSHMISENKFEVLNALRGLHDKMDKGTMKTLVDELTT</sequence>
<proteinExistence type="predicted"/>
<feature type="domain" description="HTH arsR-type" evidence="5">
    <location>
        <begin position="7"/>
        <end position="90"/>
    </location>
</feature>
<dbReference type="InterPro" id="IPR001845">
    <property type="entry name" value="HTH_ArsR_DNA-bd_dom"/>
</dbReference>
<evidence type="ECO:0000259" key="5">
    <source>
        <dbReference type="SMART" id="SM00418"/>
    </source>
</evidence>
<feature type="coiled-coil region" evidence="4">
    <location>
        <begin position="132"/>
        <end position="159"/>
    </location>
</feature>
<keyword evidence="4" id="KW-0175">Coiled coil</keyword>
<dbReference type="InterPro" id="IPR011991">
    <property type="entry name" value="ArsR-like_HTH"/>
</dbReference>
<dbReference type="SMART" id="SM00418">
    <property type="entry name" value="HTH_ARSR"/>
    <property type="match status" value="1"/>
</dbReference>
<keyword evidence="1" id="KW-0805">Transcription regulation</keyword>
<evidence type="ECO:0000313" key="6">
    <source>
        <dbReference type="EMBL" id="SHO47506.1"/>
    </source>
</evidence>
<evidence type="ECO:0000256" key="4">
    <source>
        <dbReference type="SAM" id="Coils"/>
    </source>
</evidence>